<dbReference type="GO" id="GO:0005737">
    <property type="term" value="C:cytoplasm"/>
    <property type="evidence" value="ECO:0007669"/>
    <property type="project" value="UniProtKB-SubCell"/>
</dbReference>
<dbReference type="Gene3D" id="1.10.10.10">
    <property type="entry name" value="Winged helix-like DNA-binding domain superfamily/Winged helix DNA-binding domain"/>
    <property type="match status" value="1"/>
</dbReference>
<evidence type="ECO:0000256" key="6">
    <source>
        <dbReference type="ARBA" id="ARBA00023015"/>
    </source>
</evidence>
<comment type="caution">
    <text evidence="11">The sequence shown here is derived from an EMBL/GenBank/DDBJ whole genome shotgun (WGS) entry which is preliminary data.</text>
</comment>
<dbReference type="InterPro" id="IPR036390">
    <property type="entry name" value="WH_DNA-bd_sf"/>
</dbReference>
<feature type="binding site" evidence="10">
    <location>
        <position position="116"/>
    </location>
    <ligand>
        <name>Fe cation</name>
        <dbReference type="ChEBI" id="CHEBI:24875"/>
    </ligand>
</feature>
<accession>A0A6I3SMC3</accession>
<dbReference type="GO" id="GO:0045892">
    <property type="term" value="P:negative regulation of DNA-templated transcription"/>
    <property type="evidence" value="ECO:0007669"/>
    <property type="project" value="TreeGrafter"/>
</dbReference>
<dbReference type="GO" id="GO:0003700">
    <property type="term" value="F:DNA-binding transcription factor activity"/>
    <property type="evidence" value="ECO:0007669"/>
    <property type="project" value="InterPro"/>
</dbReference>
<dbReference type="OrthoDB" id="8659436at2"/>
<comment type="subcellular location">
    <subcellularLocation>
        <location evidence="1">Cytoplasm</location>
    </subcellularLocation>
</comment>
<evidence type="ECO:0000313" key="11">
    <source>
        <dbReference type="EMBL" id="MTV50120.1"/>
    </source>
</evidence>
<feature type="binding site" evidence="9">
    <location>
        <position position="141"/>
    </location>
    <ligand>
        <name>Zn(2+)</name>
        <dbReference type="ChEBI" id="CHEBI:29105"/>
    </ligand>
</feature>
<evidence type="ECO:0000256" key="1">
    <source>
        <dbReference type="ARBA" id="ARBA00004496"/>
    </source>
</evidence>
<evidence type="ECO:0000256" key="9">
    <source>
        <dbReference type="PIRSR" id="PIRSR602481-1"/>
    </source>
</evidence>
<name>A0A6I3SMC3_HELMO</name>
<evidence type="ECO:0000256" key="4">
    <source>
        <dbReference type="ARBA" id="ARBA00022491"/>
    </source>
</evidence>
<evidence type="ECO:0000256" key="7">
    <source>
        <dbReference type="ARBA" id="ARBA00023125"/>
    </source>
</evidence>
<dbReference type="GO" id="GO:0000976">
    <property type="term" value="F:transcription cis-regulatory region binding"/>
    <property type="evidence" value="ECO:0007669"/>
    <property type="project" value="TreeGrafter"/>
</dbReference>
<dbReference type="GO" id="GO:0008270">
    <property type="term" value="F:zinc ion binding"/>
    <property type="evidence" value="ECO:0007669"/>
    <property type="project" value="TreeGrafter"/>
</dbReference>
<keyword evidence="6" id="KW-0805">Transcription regulation</keyword>
<dbReference type="AlphaFoldDB" id="A0A6I3SMC3"/>
<keyword evidence="4" id="KW-0678">Repressor</keyword>
<keyword evidence="7" id="KW-0238">DNA-binding</keyword>
<dbReference type="Pfam" id="PF01475">
    <property type="entry name" value="FUR"/>
    <property type="match status" value="1"/>
</dbReference>
<feature type="binding site" evidence="9">
    <location>
        <position position="101"/>
    </location>
    <ligand>
        <name>Zn(2+)</name>
        <dbReference type="ChEBI" id="CHEBI:29105"/>
    </ligand>
</feature>
<keyword evidence="9" id="KW-0479">Metal-binding</keyword>
<dbReference type="InterPro" id="IPR002481">
    <property type="entry name" value="FUR"/>
</dbReference>
<evidence type="ECO:0000256" key="2">
    <source>
        <dbReference type="ARBA" id="ARBA00007957"/>
    </source>
</evidence>
<evidence type="ECO:0000313" key="12">
    <source>
        <dbReference type="Proteomes" id="UP000430670"/>
    </source>
</evidence>
<evidence type="ECO:0000256" key="10">
    <source>
        <dbReference type="PIRSR" id="PIRSR602481-2"/>
    </source>
</evidence>
<sequence>MVYGGCMETEQVLNLLKAKGYKCTPQRRAVVEALVRAEHPLSVKDLVDELRELFPDMSADTVYRNVKVLSDLGVVNLIHNQGKEGARFELDGRPHHHHLVCVACGKSVCLPYCPMEEKAEALAKQEDFKVLGHTFEIFGHCRECQNNKEGTS</sequence>
<protein>
    <submittedName>
        <fullName evidence="11">Transcriptional repressor</fullName>
    </submittedName>
</protein>
<dbReference type="InterPro" id="IPR036388">
    <property type="entry name" value="WH-like_DNA-bd_sf"/>
</dbReference>
<keyword evidence="3" id="KW-0963">Cytoplasm</keyword>
<dbReference type="Proteomes" id="UP000430670">
    <property type="component" value="Unassembled WGS sequence"/>
</dbReference>
<proteinExistence type="inferred from homology"/>
<evidence type="ECO:0000256" key="3">
    <source>
        <dbReference type="ARBA" id="ARBA00022490"/>
    </source>
</evidence>
<organism evidence="11 12">
    <name type="scientific">Heliobacterium mobile</name>
    <name type="common">Heliobacillus mobilis</name>
    <dbReference type="NCBI Taxonomy" id="28064"/>
    <lineage>
        <taxon>Bacteria</taxon>
        <taxon>Bacillati</taxon>
        <taxon>Bacillota</taxon>
        <taxon>Clostridia</taxon>
        <taxon>Eubacteriales</taxon>
        <taxon>Heliobacteriaceae</taxon>
        <taxon>Heliobacterium</taxon>
    </lineage>
</organism>
<keyword evidence="5 9" id="KW-0862">Zinc</keyword>
<evidence type="ECO:0000256" key="8">
    <source>
        <dbReference type="ARBA" id="ARBA00023163"/>
    </source>
</evidence>
<dbReference type="EMBL" id="WNKU01000019">
    <property type="protein sequence ID" value="MTV50120.1"/>
    <property type="molecule type" value="Genomic_DNA"/>
</dbReference>
<dbReference type="SUPFAM" id="SSF46785">
    <property type="entry name" value="Winged helix' DNA-binding domain"/>
    <property type="match status" value="1"/>
</dbReference>
<dbReference type="PANTHER" id="PTHR33202:SF1">
    <property type="entry name" value="FERRIC UPTAKE REGULATION PROTEIN"/>
    <property type="match status" value="1"/>
</dbReference>
<feature type="binding site" evidence="10">
    <location>
        <position position="95"/>
    </location>
    <ligand>
        <name>Fe cation</name>
        <dbReference type="ChEBI" id="CHEBI:24875"/>
    </ligand>
</feature>
<reference evidence="11 12" key="1">
    <citation type="submission" date="2019-11" db="EMBL/GenBank/DDBJ databases">
        <title>Whole-genome sequence of a the green, strictly anaerobic photosynthetic bacterium Heliobacillus mobilis DSM 6151.</title>
        <authorList>
            <person name="Kyndt J.A."/>
            <person name="Meyer T.E."/>
        </authorList>
    </citation>
    <scope>NUCLEOTIDE SEQUENCE [LARGE SCALE GENOMIC DNA]</scope>
    <source>
        <strain evidence="11 12">DSM 6151</strain>
    </source>
</reference>
<comment type="similarity">
    <text evidence="2">Belongs to the Fur family.</text>
</comment>
<feature type="binding site" evidence="9">
    <location>
        <position position="104"/>
    </location>
    <ligand>
        <name>Zn(2+)</name>
        <dbReference type="ChEBI" id="CHEBI:29105"/>
    </ligand>
</feature>
<dbReference type="GO" id="GO:1900376">
    <property type="term" value="P:regulation of secondary metabolite biosynthetic process"/>
    <property type="evidence" value="ECO:0007669"/>
    <property type="project" value="TreeGrafter"/>
</dbReference>
<feature type="binding site" evidence="10">
    <location>
        <position position="133"/>
    </location>
    <ligand>
        <name>Fe cation</name>
        <dbReference type="ChEBI" id="CHEBI:24875"/>
    </ligand>
</feature>
<dbReference type="PANTHER" id="PTHR33202">
    <property type="entry name" value="ZINC UPTAKE REGULATION PROTEIN"/>
    <property type="match status" value="1"/>
</dbReference>
<keyword evidence="10" id="KW-0408">Iron</keyword>
<feature type="binding site" evidence="9">
    <location>
        <position position="144"/>
    </location>
    <ligand>
        <name>Zn(2+)</name>
        <dbReference type="ChEBI" id="CHEBI:29105"/>
    </ligand>
</feature>
<keyword evidence="8" id="KW-0804">Transcription</keyword>
<comment type="cofactor">
    <cofactor evidence="9">
        <name>Zn(2+)</name>
        <dbReference type="ChEBI" id="CHEBI:29105"/>
    </cofactor>
    <text evidence="9">Binds 1 zinc ion per subunit.</text>
</comment>
<comment type="cofactor">
    <cofactor evidence="10">
        <name>Mn(2+)</name>
        <dbReference type="ChEBI" id="CHEBI:29035"/>
    </cofactor>
    <cofactor evidence="10">
        <name>Fe(2+)</name>
        <dbReference type="ChEBI" id="CHEBI:29033"/>
    </cofactor>
    <text evidence="10">Binds 1 Mn(2+) or Fe(2+) ion per subunit.</text>
</comment>
<dbReference type="Gene3D" id="3.30.1490.190">
    <property type="match status" value="1"/>
</dbReference>
<keyword evidence="12" id="KW-1185">Reference proteome</keyword>
<evidence type="ECO:0000256" key="5">
    <source>
        <dbReference type="ARBA" id="ARBA00022833"/>
    </source>
</evidence>
<dbReference type="CDD" id="cd07153">
    <property type="entry name" value="Fur_like"/>
    <property type="match status" value="1"/>
</dbReference>
<gene>
    <name evidence="11" type="ORF">GJ688_14175</name>
</gene>
<dbReference type="InterPro" id="IPR043135">
    <property type="entry name" value="Fur_C"/>
</dbReference>